<dbReference type="KEGG" id="bex:A11Q_1486"/>
<name>M4V8H8_9BACT</name>
<dbReference type="OrthoDB" id="5288510at2"/>
<feature type="domain" description="MannoseP isomerase/GMP-like beta-helix" evidence="11">
    <location>
        <begin position="297"/>
        <end position="343"/>
    </location>
</feature>
<dbReference type="eggNOG" id="COG0662">
    <property type="taxonomic scope" value="Bacteria"/>
</dbReference>
<organism evidence="12 13">
    <name type="scientific">Pseudobdellovibrio exovorus JSS</name>
    <dbReference type="NCBI Taxonomy" id="1184267"/>
    <lineage>
        <taxon>Bacteria</taxon>
        <taxon>Pseudomonadati</taxon>
        <taxon>Bdellovibrionota</taxon>
        <taxon>Bdellovibrionia</taxon>
        <taxon>Bdellovibrionales</taxon>
        <taxon>Pseudobdellovibrionaceae</taxon>
        <taxon>Pseudobdellovibrio</taxon>
    </lineage>
</organism>
<dbReference type="Proteomes" id="UP000012040">
    <property type="component" value="Chromosome"/>
</dbReference>
<feature type="domain" description="Mannose-6-phosphate isomerase type II C-terminal" evidence="10">
    <location>
        <begin position="348"/>
        <end position="461"/>
    </location>
</feature>
<comment type="catalytic activity">
    <reaction evidence="7">
        <text>alpha-D-mannose 1-phosphate + GTP + H(+) = GDP-alpha-D-mannose + diphosphate</text>
        <dbReference type="Rhea" id="RHEA:15229"/>
        <dbReference type="ChEBI" id="CHEBI:15378"/>
        <dbReference type="ChEBI" id="CHEBI:33019"/>
        <dbReference type="ChEBI" id="CHEBI:37565"/>
        <dbReference type="ChEBI" id="CHEBI:57527"/>
        <dbReference type="ChEBI" id="CHEBI:58409"/>
        <dbReference type="EC" id="2.7.7.13"/>
    </reaction>
</comment>
<evidence type="ECO:0000313" key="12">
    <source>
        <dbReference type="EMBL" id="AGH95702.1"/>
    </source>
</evidence>
<dbReference type="SUPFAM" id="SSF53448">
    <property type="entry name" value="Nucleotide-diphospho-sugar transferases"/>
    <property type="match status" value="1"/>
</dbReference>
<dbReference type="CDD" id="cd02509">
    <property type="entry name" value="GDP-M1P_Guanylyltransferase"/>
    <property type="match status" value="1"/>
</dbReference>
<dbReference type="NCBIfam" id="TIGR01479">
    <property type="entry name" value="GMP_PMI"/>
    <property type="match status" value="1"/>
</dbReference>
<evidence type="ECO:0000259" key="10">
    <source>
        <dbReference type="Pfam" id="PF01050"/>
    </source>
</evidence>
<dbReference type="eggNOG" id="COG0836">
    <property type="taxonomic scope" value="Bacteria"/>
</dbReference>
<dbReference type="PANTHER" id="PTHR46390">
    <property type="entry name" value="MANNOSE-1-PHOSPHATE GUANYLYLTRANSFERASE"/>
    <property type="match status" value="1"/>
</dbReference>
<evidence type="ECO:0000256" key="4">
    <source>
        <dbReference type="ARBA" id="ARBA00022695"/>
    </source>
</evidence>
<evidence type="ECO:0000256" key="5">
    <source>
        <dbReference type="ARBA" id="ARBA00022741"/>
    </source>
</evidence>
<keyword evidence="5" id="KW-0547">Nucleotide-binding</keyword>
<evidence type="ECO:0000259" key="9">
    <source>
        <dbReference type="Pfam" id="PF00483"/>
    </source>
</evidence>
<dbReference type="InterPro" id="IPR005835">
    <property type="entry name" value="NTP_transferase_dom"/>
</dbReference>
<dbReference type="InterPro" id="IPR001538">
    <property type="entry name" value="Man6P_isomerase-2_C"/>
</dbReference>
<dbReference type="InterPro" id="IPR051161">
    <property type="entry name" value="Mannose-6P_isomerase_type2"/>
</dbReference>
<accession>M4V8H8</accession>
<dbReference type="InterPro" id="IPR029044">
    <property type="entry name" value="Nucleotide-diphossugar_trans"/>
</dbReference>
<dbReference type="InterPro" id="IPR054566">
    <property type="entry name" value="ManC/GMP-like_b-helix"/>
</dbReference>
<dbReference type="InterPro" id="IPR006375">
    <property type="entry name" value="Man1P_GuaTrfase/Man6P_Isoase"/>
</dbReference>
<dbReference type="Pfam" id="PF00483">
    <property type="entry name" value="NTP_transferase"/>
    <property type="match status" value="1"/>
</dbReference>
<dbReference type="PANTHER" id="PTHR46390:SF1">
    <property type="entry name" value="MANNOSE-1-PHOSPHATE GUANYLYLTRANSFERASE"/>
    <property type="match status" value="1"/>
</dbReference>
<dbReference type="GO" id="GO:0004475">
    <property type="term" value="F:mannose-1-phosphate guanylyltransferase (GTP) activity"/>
    <property type="evidence" value="ECO:0007669"/>
    <property type="project" value="UniProtKB-EC"/>
</dbReference>
<dbReference type="SUPFAM" id="SSF51182">
    <property type="entry name" value="RmlC-like cupins"/>
    <property type="match status" value="1"/>
</dbReference>
<reference evidence="12 13" key="1">
    <citation type="journal article" date="2013" name="ISME J.">
        <title>By their genes ye shall know them: genomic signatures of predatory bacteria.</title>
        <authorList>
            <person name="Pasternak Z."/>
            <person name="Pietrokovski S."/>
            <person name="Rotem O."/>
            <person name="Gophna U."/>
            <person name="Lurie-Weinberger M.N."/>
            <person name="Jurkevitch E."/>
        </authorList>
    </citation>
    <scope>NUCLEOTIDE SEQUENCE [LARGE SCALE GENOMIC DNA]</scope>
    <source>
        <strain evidence="12 13">JSS</strain>
    </source>
</reference>
<evidence type="ECO:0000256" key="7">
    <source>
        <dbReference type="ARBA" id="ARBA00047343"/>
    </source>
</evidence>
<comment type="similarity">
    <text evidence="1 8">Belongs to the mannose-6-phosphate isomerase type 2 family.</text>
</comment>
<dbReference type="GO" id="GO:0005525">
    <property type="term" value="F:GTP binding"/>
    <property type="evidence" value="ECO:0007669"/>
    <property type="project" value="UniProtKB-KW"/>
</dbReference>
<dbReference type="Pfam" id="PF22640">
    <property type="entry name" value="ManC_GMP_beta-helix"/>
    <property type="match status" value="1"/>
</dbReference>
<dbReference type="CDD" id="cd02213">
    <property type="entry name" value="cupin_PMI_typeII_C"/>
    <property type="match status" value="1"/>
</dbReference>
<evidence type="ECO:0000256" key="2">
    <source>
        <dbReference type="ARBA" id="ARBA00012387"/>
    </source>
</evidence>
<dbReference type="Gene3D" id="3.90.550.10">
    <property type="entry name" value="Spore Coat Polysaccharide Biosynthesis Protein SpsA, Chain A"/>
    <property type="match status" value="1"/>
</dbReference>
<evidence type="ECO:0000259" key="11">
    <source>
        <dbReference type="Pfam" id="PF22640"/>
    </source>
</evidence>
<dbReference type="STRING" id="1184267.A11Q_1486"/>
<sequence>MQFIPVILSGGSGTRLWPVSRVKYPKQFCELLDKPLQTLTIERLQKYGAGLLVTSEKLKDLTEKDILQNQLKIEKVLYEPTGKNTAAAVALACKYLELTGRADQVAGVFSSDALVLNQVEFSRALQAAVSSAQNGFVVTLGIQPRSPETGFGYIQVKDRALNTHTATEVMKFHEKPTLEKAQSFIQDGHYFWNAGIFIFKVSRMIEHFKKNEPTLWESINQLASDLSNLDAIYSKIKSISLDYAIIEKLDSDELRCVPCDIGWSDVGSWDALAEVTEAMPFTEHSLKKQPVQIASKSNSIFSHQKKKYTVVGCDDLIVVDTADATLICKKGESQKVKDLVDSLKISDEELTTEHVFENRPWGRFEILRDEEHYKSKVIQVEPGRKLSYQSHAKRAEHWVIVKGEAIVVLNDEEHVLKAGEHIFIPQGAKHRIMNRSQSLVEFIEVQVGSYFGEDDIVRYQDDYGRK</sequence>
<feature type="domain" description="Nucleotidyl transferase" evidence="9">
    <location>
        <begin position="5"/>
        <end position="278"/>
    </location>
</feature>
<dbReference type="EMBL" id="CP003537">
    <property type="protein sequence ID" value="AGH95702.1"/>
    <property type="molecule type" value="Genomic_DNA"/>
</dbReference>
<protein>
    <recommendedName>
        <fullName evidence="2">mannose-1-phosphate guanylyltransferase</fullName>
        <ecNumber evidence="2">2.7.7.13</ecNumber>
    </recommendedName>
</protein>
<dbReference type="GO" id="GO:0000271">
    <property type="term" value="P:polysaccharide biosynthetic process"/>
    <property type="evidence" value="ECO:0007669"/>
    <property type="project" value="InterPro"/>
</dbReference>
<evidence type="ECO:0000256" key="6">
    <source>
        <dbReference type="ARBA" id="ARBA00023134"/>
    </source>
</evidence>
<dbReference type="GO" id="GO:0009298">
    <property type="term" value="P:GDP-mannose biosynthetic process"/>
    <property type="evidence" value="ECO:0007669"/>
    <property type="project" value="TreeGrafter"/>
</dbReference>
<dbReference type="AlphaFoldDB" id="M4V8H8"/>
<proteinExistence type="inferred from homology"/>
<dbReference type="InterPro" id="IPR014710">
    <property type="entry name" value="RmlC-like_jellyroll"/>
</dbReference>
<keyword evidence="3" id="KW-0808">Transferase</keyword>
<dbReference type="InterPro" id="IPR049577">
    <property type="entry name" value="GMPP_N"/>
</dbReference>
<dbReference type="Pfam" id="PF01050">
    <property type="entry name" value="MannoseP_isomer"/>
    <property type="match status" value="1"/>
</dbReference>
<dbReference type="PATRIC" id="fig|1184267.3.peg.1502"/>
<evidence type="ECO:0000256" key="3">
    <source>
        <dbReference type="ARBA" id="ARBA00022679"/>
    </source>
</evidence>
<gene>
    <name evidence="12" type="ORF">A11Q_1486</name>
</gene>
<dbReference type="HOGENOM" id="CLU_035527_1_0_7"/>
<keyword evidence="6" id="KW-0342">GTP-binding</keyword>
<dbReference type="Gene3D" id="2.60.120.10">
    <property type="entry name" value="Jelly Rolls"/>
    <property type="match status" value="1"/>
</dbReference>
<dbReference type="RefSeq" id="WP_015470192.1">
    <property type="nucleotide sequence ID" value="NC_020813.1"/>
</dbReference>
<evidence type="ECO:0000256" key="1">
    <source>
        <dbReference type="ARBA" id="ARBA00006115"/>
    </source>
</evidence>
<dbReference type="EC" id="2.7.7.13" evidence="2"/>
<keyword evidence="4" id="KW-0548">Nucleotidyltransferase</keyword>
<evidence type="ECO:0000256" key="8">
    <source>
        <dbReference type="RuleBase" id="RU004190"/>
    </source>
</evidence>
<keyword evidence="13" id="KW-1185">Reference proteome</keyword>
<dbReference type="InterPro" id="IPR011051">
    <property type="entry name" value="RmlC_Cupin_sf"/>
</dbReference>
<evidence type="ECO:0000313" key="13">
    <source>
        <dbReference type="Proteomes" id="UP000012040"/>
    </source>
</evidence>